<protein>
    <submittedName>
        <fullName evidence="5">Uncharacterized protein</fullName>
    </submittedName>
</protein>
<dbReference type="AlphaFoldDB" id="A0AAV5M2X1"/>
<feature type="region of interest" description="SAW" evidence="3">
    <location>
        <begin position="476"/>
        <end position="550"/>
    </location>
</feature>
<evidence type="ECO:0000256" key="2">
    <source>
        <dbReference type="ARBA" id="ARBA00023163"/>
    </source>
</evidence>
<keyword evidence="1" id="KW-0805">Transcription regulation</keyword>
<dbReference type="Pfam" id="PF03514">
    <property type="entry name" value="GRAS"/>
    <property type="match status" value="1"/>
</dbReference>
<feature type="region of interest" description="Disordered" evidence="4">
    <location>
        <begin position="74"/>
        <end position="102"/>
    </location>
</feature>
<name>A0AAV5M2X1_9ROSI</name>
<feature type="compositionally biased region" description="Polar residues" evidence="4">
    <location>
        <begin position="85"/>
        <end position="100"/>
    </location>
</feature>
<feature type="region of interest" description="VHIID" evidence="3">
    <location>
        <begin position="257"/>
        <end position="322"/>
    </location>
</feature>
<comment type="caution">
    <text evidence="5">The sequence shown here is derived from an EMBL/GenBank/DDBJ whole genome shotgun (WGS) entry which is preliminary data.</text>
</comment>
<evidence type="ECO:0000313" key="5">
    <source>
        <dbReference type="EMBL" id="GKV43828.1"/>
    </source>
</evidence>
<comment type="caution">
    <text evidence="3">Lacks conserved residue(s) required for the propagation of feature annotation.</text>
</comment>
<feature type="short sequence motif" description="VHIID" evidence="3">
    <location>
        <begin position="288"/>
        <end position="292"/>
    </location>
</feature>
<proteinExistence type="inferred from homology"/>
<feature type="region of interest" description="Leucine repeat I (LRI)" evidence="3">
    <location>
        <begin position="178"/>
        <end position="238"/>
    </location>
</feature>
<keyword evidence="2" id="KW-0804">Transcription</keyword>
<comment type="similarity">
    <text evidence="3">Belongs to the GRAS family.</text>
</comment>
<evidence type="ECO:0000256" key="3">
    <source>
        <dbReference type="PROSITE-ProRule" id="PRU01191"/>
    </source>
</evidence>
<organism evidence="5 6">
    <name type="scientific">Rubroshorea leprosula</name>
    <dbReference type="NCBI Taxonomy" id="152421"/>
    <lineage>
        <taxon>Eukaryota</taxon>
        <taxon>Viridiplantae</taxon>
        <taxon>Streptophyta</taxon>
        <taxon>Embryophyta</taxon>
        <taxon>Tracheophyta</taxon>
        <taxon>Spermatophyta</taxon>
        <taxon>Magnoliopsida</taxon>
        <taxon>eudicotyledons</taxon>
        <taxon>Gunneridae</taxon>
        <taxon>Pentapetalae</taxon>
        <taxon>rosids</taxon>
        <taxon>malvids</taxon>
        <taxon>Malvales</taxon>
        <taxon>Dipterocarpaceae</taxon>
        <taxon>Rubroshorea</taxon>
    </lineage>
</organism>
<dbReference type="EMBL" id="BPVZ01000173">
    <property type="protein sequence ID" value="GKV43828.1"/>
    <property type="molecule type" value="Genomic_DNA"/>
</dbReference>
<gene>
    <name evidence="5" type="ORF">SLEP1_g51080</name>
</gene>
<feature type="region of interest" description="Leucine repeat II (LRII)" evidence="3">
    <location>
        <begin position="338"/>
        <end position="370"/>
    </location>
</feature>
<feature type="compositionally biased region" description="Low complexity" evidence="4">
    <location>
        <begin position="74"/>
        <end position="84"/>
    </location>
</feature>
<dbReference type="PANTHER" id="PTHR31636">
    <property type="entry name" value="OSJNBA0084A10.13 PROTEIN-RELATED"/>
    <property type="match status" value="1"/>
</dbReference>
<sequence>MEYFSMHTSQNPKISNKFVHQPEQEQESCCWPPVKNVGQYHSYSDDGSDGGVHLPAKNFEQYCTLESSTVTGSYPVQSSSSVASITPNSSPVSQPISQPYPSDVLHSPDNTCGSPVSGSCVTDNEHDLGHMIRQLETAMLGPDPDNLEIHNIASTGEPDQISLEAEKLQYMVELISRGDLKELLCACAKAIENNDMFIAEGLMTQLRQMVSVSGEPIQRLAAYMSEGLIARLASSGSSIYKALRCKEPASAELLSYMHILFEACPYFKFGYMSANGAIAEAMKHESRVHIIDFQITQGAQWVTLIQAFATRPVGPPMLRITGIDDSTSAYARGGGLEIVGQRLSKFAESCKVPFEFHPVAISGDKVAVENLGIQPGEAIAVNFPLVLHHMPDESVGIENHRDRLLRLVKGLSPKVVTLLEQEENTNTAPFFSRFVEAMNHYLAIFESIDVTLPRDHKERINVEQHCLAGEIVNIIACEGPERVERHEPLGKWKARFRMAGFTPYPLSSYVNSTLKALLQKYSDKYTLEERDGALYLGWKNQVVVTSCAWR</sequence>
<reference evidence="5 6" key="1">
    <citation type="journal article" date="2021" name="Commun. Biol.">
        <title>The genome of Shorea leprosula (Dipterocarpaceae) highlights the ecological relevance of drought in aseasonal tropical rainforests.</title>
        <authorList>
            <person name="Ng K.K.S."/>
            <person name="Kobayashi M.J."/>
            <person name="Fawcett J.A."/>
            <person name="Hatakeyama M."/>
            <person name="Paape T."/>
            <person name="Ng C.H."/>
            <person name="Ang C.C."/>
            <person name="Tnah L.H."/>
            <person name="Lee C.T."/>
            <person name="Nishiyama T."/>
            <person name="Sese J."/>
            <person name="O'Brien M.J."/>
            <person name="Copetti D."/>
            <person name="Mohd Noor M.I."/>
            <person name="Ong R.C."/>
            <person name="Putra M."/>
            <person name="Sireger I.Z."/>
            <person name="Indrioko S."/>
            <person name="Kosugi Y."/>
            <person name="Izuno A."/>
            <person name="Isagi Y."/>
            <person name="Lee S.L."/>
            <person name="Shimizu K.K."/>
        </authorList>
    </citation>
    <scope>NUCLEOTIDE SEQUENCE [LARGE SCALE GENOMIC DNA]</scope>
    <source>
        <strain evidence="5">214</strain>
    </source>
</reference>
<evidence type="ECO:0000256" key="1">
    <source>
        <dbReference type="ARBA" id="ARBA00023015"/>
    </source>
</evidence>
<keyword evidence="6" id="KW-1185">Reference proteome</keyword>
<dbReference type="Proteomes" id="UP001054252">
    <property type="component" value="Unassembled WGS sequence"/>
</dbReference>
<evidence type="ECO:0000256" key="4">
    <source>
        <dbReference type="SAM" id="MobiDB-lite"/>
    </source>
</evidence>
<accession>A0AAV5M2X1</accession>
<dbReference type="PROSITE" id="PS50985">
    <property type="entry name" value="GRAS"/>
    <property type="match status" value="1"/>
</dbReference>
<dbReference type="InterPro" id="IPR005202">
    <property type="entry name" value="TF_GRAS"/>
</dbReference>
<evidence type="ECO:0000313" key="6">
    <source>
        <dbReference type="Proteomes" id="UP001054252"/>
    </source>
</evidence>